<dbReference type="PANTHER" id="PTHR31116:SF5">
    <property type="entry name" value="OS06G0649800 PROTEIN"/>
    <property type="match status" value="1"/>
</dbReference>
<accession>A0AAP0KD39</accession>
<keyword evidence="1" id="KW-0479">Metal-binding</keyword>
<protein>
    <recommendedName>
        <fullName evidence="5">DNA-3-methyladenine glycosylase I</fullName>
    </recommendedName>
</protein>
<keyword evidence="1" id="KW-0862">Zinc</keyword>
<dbReference type="Pfam" id="PF03352">
    <property type="entry name" value="Adenine_glyco"/>
    <property type="match status" value="1"/>
</dbReference>
<feature type="compositionally biased region" description="Basic and acidic residues" evidence="2">
    <location>
        <begin position="55"/>
        <end position="65"/>
    </location>
</feature>
<dbReference type="Proteomes" id="UP001419268">
    <property type="component" value="Unassembled WGS sequence"/>
</dbReference>
<reference evidence="3 4" key="1">
    <citation type="submission" date="2024-01" db="EMBL/GenBank/DDBJ databases">
        <title>Genome assemblies of Stephania.</title>
        <authorList>
            <person name="Yang L."/>
        </authorList>
    </citation>
    <scope>NUCLEOTIDE SEQUENCE [LARGE SCALE GENOMIC DNA]</scope>
    <source>
        <strain evidence="3">JXDWG</strain>
        <tissue evidence="3">Leaf</tissue>
    </source>
</reference>
<dbReference type="InterPro" id="IPR011257">
    <property type="entry name" value="DNA_glycosylase"/>
</dbReference>
<dbReference type="AlphaFoldDB" id="A0AAP0KD39"/>
<feature type="compositionally biased region" description="Low complexity" evidence="2">
    <location>
        <begin position="34"/>
        <end position="47"/>
    </location>
</feature>
<evidence type="ECO:0000313" key="4">
    <source>
        <dbReference type="Proteomes" id="UP001419268"/>
    </source>
</evidence>
<feature type="binding site" evidence="1">
    <location>
        <position position="185"/>
    </location>
    <ligand>
        <name>Zn(2+)</name>
        <dbReference type="ChEBI" id="CHEBI:29105"/>
    </ligand>
</feature>
<feature type="binding site" evidence="1">
    <location>
        <position position="170"/>
    </location>
    <ligand>
        <name>Zn(2+)</name>
        <dbReference type="ChEBI" id="CHEBI:29105"/>
    </ligand>
</feature>
<dbReference type="GO" id="GO:0008725">
    <property type="term" value="F:DNA-3-methyladenine glycosylase activity"/>
    <property type="evidence" value="ECO:0007669"/>
    <property type="project" value="InterPro"/>
</dbReference>
<feature type="region of interest" description="Disordered" evidence="2">
    <location>
        <begin position="1"/>
        <end position="89"/>
    </location>
</feature>
<gene>
    <name evidence="3" type="ORF">Scep_008552</name>
</gene>
<evidence type="ECO:0008006" key="5">
    <source>
        <dbReference type="Google" id="ProtNLM"/>
    </source>
</evidence>
<feature type="region of interest" description="Disordered" evidence="2">
    <location>
        <begin position="118"/>
        <end position="147"/>
    </location>
</feature>
<name>A0AAP0KD39_9MAGN</name>
<dbReference type="InterPro" id="IPR005019">
    <property type="entry name" value="Adenine_glyco"/>
</dbReference>
<dbReference type="SUPFAM" id="SSF48150">
    <property type="entry name" value="DNA-glycosylase"/>
    <property type="match status" value="1"/>
</dbReference>
<organism evidence="3 4">
    <name type="scientific">Stephania cephalantha</name>
    <dbReference type="NCBI Taxonomy" id="152367"/>
    <lineage>
        <taxon>Eukaryota</taxon>
        <taxon>Viridiplantae</taxon>
        <taxon>Streptophyta</taxon>
        <taxon>Embryophyta</taxon>
        <taxon>Tracheophyta</taxon>
        <taxon>Spermatophyta</taxon>
        <taxon>Magnoliopsida</taxon>
        <taxon>Ranunculales</taxon>
        <taxon>Menispermaceae</taxon>
        <taxon>Menispermoideae</taxon>
        <taxon>Cissampelideae</taxon>
        <taxon>Stephania</taxon>
    </lineage>
</organism>
<feature type="binding site" evidence="1">
    <location>
        <position position="347"/>
    </location>
    <ligand>
        <name>Zn(2+)</name>
        <dbReference type="ChEBI" id="CHEBI:29105"/>
    </ligand>
</feature>
<feature type="compositionally biased region" description="Low complexity" evidence="2">
    <location>
        <begin position="66"/>
        <end position="89"/>
    </location>
</feature>
<dbReference type="GO" id="GO:0006284">
    <property type="term" value="P:base-excision repair"/>
    <property type="evidence" value="ECO:0007669"/>
    <property type="project" value="InterPro"/>
</dbReference>
<comment type="caution">
    <text evidence="3">The sequence shown here is derived from an EMBL/GenBank/DDBJ whole genome shotgun (WGS) entry which is preliminary data.</text>
</comment>
<dbReference type="PANTHER" id="PTHR31116">
    <property type="entry name" value="OS04G0501200 PROTEIN"/>
    <property type="match status" value="1"/>
</dbReference>
<dbReference type="EMBL" id="JBBNAG010000003">
    <property type="protein sequence ID" value="KAK9149795.1"/>
    <property type="molecule type" value="Genomic_DNA"/>
</dbReference>
<feature type="compositionally biased region" description="Low complexity" evidence="2">
    <location>
        <begin position="118"/>
        <end position="139"/>
    </location>
</feature>
<dbReference type="Gene3D" id="1.10.340.30">
    <property type="entry name" value="Hypothetical protein, domain 2"/>
    <property type="match status" value="1"/>
</dbReference>
<evidence type="ECO:0000313" key="3">
    <source>
        <dbReference type="EMBL" id="KAK9149795.1"/>
    </source>
</evidence>
<proteinExistence type="predicted"/>
<evidence type="ECO:0000256" key="1">
    <source>
        <dbReference type="PIRSR" id="PIRSR605019-1"/>
    </source>
</evidence>
<sequence length="394" mass="42796">MSGGGGGGGAPRVRSMNVAVSEARPVLGPAGNNKARSGSAAVAVARKPASKPLRSKPERTEKTPPEVDVVPAPAVGEKKSVSSPSSPPLRSILVPSVLRKQDQLLLLQSNLSLDASCSSDASSDSLQSRSSAGKGSRSSSVDRRRKPCVSKAVTESLVPPSDVLQEKKRCAWVTANTEPCYAAFHDEEWGVPVHDDKKLFELLVLSGALAEHSWPAILIKRHTFREVFADFDPVAVSKLNEKKLIAAGGTASSLLSEQKLRAIVDNARQISKIVNEFGSFDKYIWNFVNKKPIVSKFRYSRQVPAKTAKAEFISKDLLRRGFRSVTPTIIYSFMQVAGMTNDHLVSCFRFQECIGASEKSHEDTSKTSIEERKAEDMIDLVLARAIDEFGISSE</sequence>
<keyword evidence="4" id="KW-1185">Reference proteome</keyword>
<evidence type="ECO:0000256" key="2">
    <source>
        <dbReference type="SAM" id="MobiDB-lite"/>
    </source>
</evidence>
<feature type="compositionally biased region" description="Gly residues" evidence="2">
    <location>
        <begin position="1"/>
        <end position="10"/>
    </location>
</feature>
<feature type="binding site" evidence="1">
    <location>
        <position position="343"/>
    </location>
    <ligand>
        <name>Zn(2+)</name>
        <dbReference type="ChEBI" id="CHEBI:29105"/>
    </ligand>
</feature>
<dbReference type="GO" id="GO:0046872">
    <property type="term" value="F:metal ion binding"/>
    <property type="evidence" value="ECO:0007669"/>
    <property type="project" value="UniProtKB-KW"/>
</dbReference>